<dbReference type="EMBL" id="FNIT01000003">
    <property type="protein sequence ID" value="SDO12237.1"/>
    <property type="molecule type" value="Genomic_DNA"/>
</dbReference>
<dbReference type="STRING" id="1166073.SAMN05192530_103435"/>
<dbReference type="Pfam" id="PF01408">
    <property type="entry name" value="GFO_IDH_MocA"/>
    <property type="match status" value="1"/>
</dbReference>
<dbReference type="RefSeq" id="WP_090672568.1">
    <property type="nucleotide sequence ID" value="NZ_FNIT01000003.1"/>
</dbReference>
<dbReference type="Gene3D" id="3.40.50.720">
    <property type="entry name" value="NAD(P)-binding Rossmann-like Domain"/>
    <property type="match status" value="1"/>
</dbReference>
<protein>
    <submittedName>
        <fullName evidence="5">Predicted dehydrogenase</fullName>
    </submittedName>
</protein>
<organism evidence="5 6">
    <name type="scientific">Aureimonas jatrophae</name>
    <dbReference type="NCBI Taxonomy" id="1166073"/>
    <lineage>
        <taxon>Bacteria</taxon>
        <taxon>Pseudomonadati</taxon>
        <taxon>Pseudomonadota</taxon>
        <taxon>Alphaproteobacteria</taxon>
        <taxon>Hyphomicrobiales</taxon>
        <taxon>Aurantimonadaceae</taxon>
        <taxon>Aureimonas</taxon>
    </lineage>
</organism>
<dbReference type="SUPFAM" id="SSF51735">
    <property type="entry name" value="NAD(P)-binding Rossmann-fold domains"/>
    <property type="match status" value="1"/>
</dbReference>
<feature type="domain" description="GFO/IDH/MocA-like oxidoreductase" evidence="4">
    <location>
        <begin position="133"/>
        <end position="242"/>
    </location>
</feature>
<proteinExistence type="inferred from homology"/>
<dbReference type="AlphaFoldDB" id="A0A1H0GZ97"/>
<dbReference type="InterPro" id="IPR050984">
    <property type="entry name" value="Gfo/Idh/MocA_domain"/>
</dbReference>
<dbReference type="Proteomes" id="UP000198793">
    <property type="component" value="Unassembled WGS sequence"/>
</dbReference>
<comment type="similarity">
    <text evidence="1">Belongs to the Gfo/Idh/MocA family.</text>
</comment>
<dbReference type="PANTHER" id="PTHR22604:SF105">
    <property type="entry name" value="TRANS-1,2-DIHYDROBENZENE-1,2-DIOL DEHYDROGENASE"/>
    <property type="match status" value="1"/>
</dbReference>
<evidence type="ECO:0000259" key="4">
    <source>
        <dbReference type="Pfam" id="PF22725"/>
    </source>
</evidence>
<dbReference type="SUPFAM" id="SSF55347">
    <property type="entry name" value="Glyceraldehyde-3-phosphate dehydrogenase-like, C-terminal domain"/>
    <property type="match status" value="1"/>
</dbReference>
<dbReference type="GO" id="GO:0016491">
    <property type="term" value="F:oxidoreductase activity"/>
    <property type="evidence" value="ECO:0007669"/>
    <property type="project" value="UniProtKB-KW"/>
</dbReference>
<dbReference type="InterPro" id="IPR036291">
    <property type="entry name" value="NAD(P)-bd_dom_sf"/>
</dbReference>
<reference evidence="5 6" key="1">
    <citation type="submission" date="2016-10" db="EMBL/GenBank/DDBJ databases">
        <authorList>
            <person name="de Groot N.N."/>
        </authorList>
    </citation>
    <scope>NUCLEOTIDE SEQUENCE [LARGE SCALE GENOMIC DNA]</scope>
    <source>
        <strain evidence="6">L7-484,KACC 16230,DSM 25025</strain>
    </source>
</reference>
<keyword evidence="2" id="KW-0560">Oxidoreductase</keyword>
<feature type="domain" description="Gfo/Idh/MocA-like oxidoreductase N-terminal" evidence="3">
    <location>
        <begin position="7"/>
        <end position="123"/>
    </location>
</feature>
<gene>
    <name evidence="5" type="ORF">SAMN05192530_103435</name>
</gene>
<evidence type="ECO:0000313" key="6">
    <source>
        <dbReference type="Proteomes" id="UP000198793"/>
    </source>
</evidence>
<dbReference type="PANTHER" id="PTHR22604">
    <property type="entry name" value="OXIDOREDUCTASES"/>
    <property type="match status" value="1"/>
</dbReference>
<dbReference type="OrthoDB" id="9774191at2"/>
<keyword evidence="6" id="KW-1185">Reference proteome</keyword>
<name>A0A1H0GZ97_9HYPH</name>
<evidence type="ECO:0000256" key="1">
    <source>
        <dbReference type="ARBA" id="ARBA00010928"/>
    </source>
</evidence>
<dbReference type="InterPro" id="IPR055170">
    <property type="entry name" value="GFO_IDH_MocA-like_dom"/>
</dbReference>
<dbReference type="Pfam" id="PF22725">
    <property type="entry name" value="GFO_IDH_MocA_C3"/>
    <property type="match status" value="1"/>
</dbReference>
<evidence type="ECO:0000256" key="2">
    <source>
        <dbReference type="ARBA" id="ARBA00023002"/>
    </source>
</evidence>
<accession>A0A1H0GZ97</accession>
<dbReference type="Gene3D" id="3.30.360.10">
    <property type="entry name" value="Dihydrodipicolinate Reductase, domain 2"/>
    <property type="match status" value="1"/>
</dbReference>
<sequence>MASGRLGIAVIGTGAIARRFAADMRYSRNARIVAVGARDAEKARVFARAVGQTVFHGSIEAVMTLPSVDAVYVATSNVVHAAHARCAIASGKAALVEKPFAITADEAEDVCSFARSKGVFVMEAMWARFTPGIRRLKAICESGELGVIRRVHAEIGYPSSGTSISDTKGGALLDLGVYPISLAQHLLGPPTRVQASGRRNNAGVVMRAELLIEHGDAFASLSSAWDAEATNRLSIVGDNGVVEAQSPLFSPPLLSLRRTRRPGSVTERVSYPAGIEAGARISRLRAIKDGLRPLRARRVLTLFEGSGLQYQVDHMTECLRAGRQESPIIPLADSCRTLRIIDEAMTQIS</sequence>
<dbReference type="InterPro" id="IPR000683">
    <property type="entry name" value="Gfo/Idh/MocA-like_OxRdtase_N"/>
</dbReference>
<evidence type="ECO:0000313" key="5">
    <source>
        <dbReference type="EMBL" id="SDO12237.1"/>
    </source>
</evidence>
<evidence type="ECO:0000259" key="3">
    <source>
        <dbReference type="Pfam" id="PF01408"/>
    </source>
</evidence>
<dbReference type="GO" id="GO:0000166">
    <property type="term" value="F:nucleotide binding"/>
    <property type="evidence" value="ECO:0007669"/>
    <property type="project" value="InterPro"/>
</dbReference>